<proteinExistence type="predicted"/>
<dbReference type="AlphaFoldDB" id="A0AAD9BY69"/>
<keyword evidence="1" id="KW-0418">Kinase</keyword>
<name>A0AAD9BY69_DISEL</name>
<comment type="caution">
    <text evidence="1">The sequence shown here is derived from an EMBL/GenBank/DDBJ whole genome shotgun (WGS) entry which is preliminary data.</text>
</comment>
<keyword evidence="2" id="KW-1185">Reference proteome</keyword>
<protein>
    <submittedName>
        <fullName evidence="1">Rhodopsin kinase GRK1</fullName>
    </submittedName>
</protein>
<gene>
    <name evidence="1" type="ORF">KUDE01_009965</name>
</gene>
<organism evidence="1 2">
    <name type="scientific">Dissostichus eleginoides</name>
    <name type="common">Patagonian toothfish</name>
    <name type="synonym">Dissostichus amissus</name>
    <dbReference type="NCBI Taxonomy" id="100907"/>
    <lineage>
        <taxon>Eukaryota</taxon>
        <taxon>Metazoa</taxon>
        <taxon>Chordata</taxon>
        <taxon>Craniata</taxon>
        <taxon>Vertebrata</taxon>
        <taxon>Euteleostomi</taxon>
        <taxon>Actinopterygii</taxon>
        <taxon>Neopterygii</taxon>
        <taxon>Teleostei</taxon>
        <taxon>Neoteleostei</taxon>
        <taxon>Acanthomorphata</taxon>
        <taxon>Eupercaria</taxon>
        <taxon>Perciformes</taxon>
        <taxon>Notothenioidei</taxon>
        <taxon>Nototheniidae</taxon>
        <taxon>Dissostichus</taxon>
    </lineage>
</organism>
<evidence type="ECO:0000313" key="1">
    <source>
        <dbReference type="EMBL" id="KAK1891137.1"/>
    </source>
</evidence>
<keyword evidence="1" id="KW-0808">Transferase</keyword>
<dbReference type="EMBL" id="JASDAP010000015">
    <property type="protein sequence ID" value="KAK1891137.1"/>
    <property type="molecule type" value="Genomic_DNA"/>
</dbReference>
<dbReference type="GO" id="GO:0016301">
    <property type="term" value="F:kinase activity"/>
    <property type="evidence" value="ECO:0007669"/>
    <property type="project" value="UniProtKB-KW"/>
</dbReference>
<evidence type="ECO:0000313" key="2">
    <source>
        <dbReference type="Proteomes" id="UP001228049"/>
    </source>
</evidence>
<reference evidence="1" key="1">
    <citation type="submission" date="2023-04" db="EMBL/GenBank/DDBJ databases">
        <title>Chromosome-level genome of Chaenocephalus aceratus.</title>
        <authorList>
            <person name="Park H."/>
        </authorList>
    </citation>
    <scope>NUCLEOTIDE SEQUENCE</scope>
    <source>
        <strain evidence="1">DE</strain>
        <tissue evidence="1">Muscle</tissue>
    </source>
</reference>
<accession>A0AAD9BY69</accession>
<dbReference type="Proteomes" id="UP001228049">
    <property type="component" value="Unassembled WGS sequence"/>
</dbReference>
<sequence length="72" mass="8401">MSYLLFTIYKANEKVTFVSLTLDWLWSLGHYQFKFKSYVGTSGVMASELLRGEYDFCSEYSVDYSTLRVQSV</sequence>